<evidence type="ECO:0000313" key="7">
    <source>
        <dbReference type="EMBL" id="MCX2564074.1"/>
    </source>
</evidence>
<evidence type="ECO:0000256" key="3">
    <source>
        <dbReference type="ARBA" id="ARBA00022989"/>
    </source>
</evidence>
<protein>
    <submittedName>
        <fullName evidence="7">Translocation/assembly module TamB domain-containing protein</fullName>
    </submittedName>
</protein>
<feature type="transmembrane region" description="Helical" evidence="5">
    <location>
        <begin position="22"/>
        <end position="45"/>
    </location>
</feature>
<dbReference type="EMBL" id="JAPIUZ010000004">
    <property type="protein sequence ID" value="MCX2564074.1"/>
    <property type="molecule type" value="Genomic_DNA"/>
</dbReference>
<dbReference type="Proteomes" id="UP001301152">
    <property type="component" value="Unassembled WGS sequence"/>
</dbReference>
<evidence type="ECO:0000259" key="6">
    <source>
        <dbReference type="Pfam" id="PF04357"/>
    </source>
</evidence>
<dbReference type="RefSeq" id="WP_173560254.1">
    <property type="nucleotide sequence ID" value="NZ_JAPIUZ010000004.1"/>
</dbReference>
<evidence type="ECO:0000313" key="8">
    <source>
        <dbReference type="Proteomes" id="UP001301152"/>
    </source>
</evidence>
<keyword evidence="2 5" id="KW-0812">Transmembrane</keyword>
<dbReference type="PANTHER" id="PTHR36985">
    <property type="entry name" value="TRANSLOCATION AND ASSEMBLY MODULE SUBUNIT TAMB"/>
    <property type="match status" value="1"/>
</dbReference>
<keyword evidence="8" id="KW-1185">Reference proteome</keyword>
<sequence length="1421" mass="147302">MSAQGHEARSVRRSFLRLSGRIAAYAGAGILALFIFVLAVILIGANTGAGRRLIMQQTASLTGDTVLLSGLEGRFPDNLRLEKIEIKDAQGVWLKLTHLHLNWSPLALVSRTAKVYTATADQLDIPRLPVSDGSTSESSDTPYNLGIKIDIQSLALTRINVGAALAGQAASFGLQGHARLSSLDAVLNGLSLKHLPSSVIDLHVNRLDQVGQVNLMTTTDDGKLALHLDAHEDNEGFTAKLLKLPQLTPLSVVADMKGRTTAEALTLNVGAGPVTLKGEGTLDLVTKRFVSLQAGLDAPQMTLRPDIGWGGIHLDAQLQGDMMAPDGHATLEVDRLAAAGAGAGTLRVDFSGQTGHKGQEDLLHLLLTAQGIRLPGPAPLLLASAPLRLDASLHPGESGKPLDFDLSHPLLHLNGHVMVAAPQKGTLTLALPDLKPLAQIAKTPLEGHAGVDAGFALPASPEGDTHINAKGQLAVTGGQAQAVGLIGSEGTFALDTILRSFKQAVSEKTEEKPHVKADKQKVATTQVKEGTQVDVQHFSLDGQALHLTAQGLVNLGQDMKVTASLALTDLKKILPSLRGALKLDLNTEGPMDDFGAGIHLEGTPGTATMPPGPVTLDARLAHLPSAPEGTLTAQGSVDKAPLLLDAAFSQAADGVRELHLNKLSWNSLQGKGDLSLPQGAVLPLGDLTLKIDRLADFRNMTGQQITGTIAAGVQTTQEGAAPRVALKVNGHVTMPQVTVGNLSLAGSVLDPVQHPDADLTLKLSGLAASGVTGQAAVTAKGPENAMLITALVGPASWSKSPLALDVSSVLNLPAKQVRIQRLSATAKEETLKLQAPVQVSFGDEVGVDRLRAILTTPGASPATIDVAGRVKPKIAMTANIQHLTPALAHPFMPSLHAQGDIALSAVVNGMPGNLAGRAQLTGRDLRLQGSSALASLPALAIDAKAEMAGDGAHVTLTTSAGSKFQLGLTGTAPLSSTGPVDMRANGRLDLSIANGVLGAQGREARGVMQLDMRVAGRLPSPVVTGAIDLQKAEFQDFAQGVRLSDINGRIVGEKDHIVIQSLTAKAGKGTIGVAGSAGVLAPGMPVDVRITAKNASPVASDLLTAAFNADIAIKGQATTRIDVDGNVNLQKVNVNIPSSLPTSVAQLDVIRPGQQVAAPAEHTEEAHAVVIGLDLQVISPGMFYVRGHGLDAEMAGNLLIKGTASNPNITGGFDLKRGNFDLAGISLNFTRGRVAFNGSGVSHKLDPTLNFEADRSVQGRVAMLKVEGYASEPRISFSSTPELPQDQVLALLLFGTDGHALSSAQMIELGAALATLSGVTTFDPMGMLRKTLGLDRLAIGGGSGVGNGGTTVEAGKYVMKGVYVGAKQSTSGAGTQAQVQVDLTKHLKLNTTVGTGGNVTGFTTPENDPGSSVGLLWEYRY</sequence>
<name>A0ABT3QFK9_9PROT</name>
<comment type="subcellular location">
    <subcellularLocation>
        <location evidence="1">Membrane</location>
        <topology evidence="1">Single-pass membrane protein</topology>
    </subcellularLocation>
</comment>
<gene>
    <name evidence="7" type="ORF">OQ497_08890</name>
</gene>
<evidence type="ECO:0000256" key="4">
    <source>
        <dbReference type="ARBA" id="ARBA00023136"/>
    </source>
</evidence>
<dbReference type="Pfam" id="PF04357">
    <property type="entry name" value="TamB"/>
    <property type="match status" value="1"/>
</dbReference>
<accession>A0ABT3QFK9</accession>
<reference evidence="7 8" key="1">
    <citation type="submission" date="2022-11" db="EMBL/GenBank/DDBJ databases">
        <title>Genome sequencing of Acetobacter type strain.</title>
        <authorList>
            <person name="Heo J."/>
            <person name="Lee D."/>
            <person name="Han B.-H."/>
            <person name="Hong S.-B."/>
            <person name="Kwon S.-W."/>
        </authorList>
    </citation>
    <scope>NUCLEOTIDE SEQUENCE [LARGE SCALE GENOMIC DNA]</scope>
    <source>
        <strain evidence="7 8">KACC 21253</strain>
    </source>
</reference>
<feature type="domain" description="Translocation and assembly module TamB C-terminal" evidence="6">
    <location>
        <begin position="1061"/>
        <end position="1421"/>
    </location>
</feature>
<dbReference type="InterPro" id="IPR007452">
    <property type="entry name" value="TamB_C"/>
</dbReference>
<proteinExistence type="predicted"/>
<dbReference type="PANTHER" id="PTHR36985:SF1">
    <property type="entry name" value="TRANSLOCATION AND ASSEMBLY MODULE SUBUNIT TAMB"/>
    <property type="match status" value="1"/>
</dbReference>
<evidence type="ECO:0000256" key="5">
    <source>
        <dbReference type="SAM" id="Phobius"/>
    </source>
</evidence>
<evidence type="ECO:0000256" key="2">
    <source>
        <dbReference type="ARBA" id="ARBA00022692"/>
    </source>
</evidence>
<keyword evidence="4 5" id="KW-0472">Membrane</keyword>
<keyword evidence="3 5" id="KW-1133">Transmembrane helix</keyword>
<organism evidence="7 8">
    <name type="scientific">Acetobacter thailandicus</name>
    <dbReference type="NCBI Taxonomy" id="1502842"/>
    <lineage>
        <taxon>Bacteria</taxon>
        <taxon>Pseudomonadati</taxon>
        <taxon>Pseudomonadota</taxon>
        <taxon>Alphaproteobacteria</taxon>
        <taxon>Acetobacterales</taxon>
        <taxon>Acetobacteraceae</taxon>
        <taxon>Acetobacter</taxon>
    </lineage>
</organism>
<comment type="caution">
    <text evidence="7">The sequence shown here is derived from an EMBL/GenBank/DDBJ whole genome shotgun (WGS) entry which is preliminary data.</text>
</comment>
<evidence type="ECO:0000256" key="1">
    <source>
        <dbReference type="ARBA" id="ARBA00004167"/>
    </source>
</evidence>